<evidence type="ECO:0000256" key="5">
    <source>
        <dbReference type="ARBA" id="ARBA00022519"/>
    </source>
</evidence>
<evidence type="ECO:0000256" key="8">
    <source>
        <dbReference type="ARBA" id="ARBA00022989"/>
    </source>
</evidence>
<dbReference type="PANTHER" id="PTHR33446">
    <property type="entry name" value="PROTEIN TONB-RELATED"/>
    <property type="match status" value="1"/>
</dbReference>
<dbReference type="SUPFAM" id="SSF74653">
    <property type="entry name" value="TolA/TonB C-terminal domain"/>
    <property type="match status" value="1"/>
</dbReference>
<dbReference type="InterPro" id="IPR006260">
    <property type="entry name" value="TonB/TolA_C"/>
</dbReference>
<dbReference type="Proteomes" id="UP001204851">
    <property type="component" value="Unassembled WGS sequence"/>
</dbReference>
<keyword evidence="12" id="KW-1185">Reference proteome</keyword>
<evidence type="ECO:0000313" key="12">
    <source>
        <dbReference type="Proteomes" id="UP001204851"/>
    </source>
</evidence>
<keyword evidence="7" id="KW-0653">Protein transport</keyword>
<keyword evidence="5" id="KW-0997">Cell inner membrane</keyword>
<name>A0ABT1BRZ1_9BURK</name>
<feature type="domain" description="TonB C-terminal" evidence="10">
    <location>
        <begin position="171"/>
        <end position="265"/>
    </location>
</feature>
<keyword evidence="3" id="KW-0813">Transport</keyword>
<evidence type="ECO:0000256" key="3">
    <source>
        <dbReference type="ARBA" id="ARBA00022448"/>
    </source>
</evidence>
<evidence type="ECO:0000256" key="2">
    <source>
        <dbReference type="ARBA" id="ARBA00006555"/>
    </source>
</evidence>
<accession>A0ABT1BRZ1</accession>
<dbReference type="PROSITE" id="PS52015">
    <property type="entry name" value="TONB_CTD"/>
    <property type="match status" value="1"/>
</dbReference>
<dbReference type="Gene3D" id="3.30.1150.10">
    <property type="match status" value="1"/>
</dbReference>
<dbReference type="EMBL" id="JAMXMC010000015">
    <property type="protein sequence ID" value="MCO5978992.1"/>
    <property type="molecule type" value="Genomic_DNA"/>
</dbReference>
<dbReference type="NCBIfam" id="TIGR01352">
    <property type="entry name" value="tonB_Cterm"/>
    <property type="match status" value="1"/>
</dbReference>
<gene>
    <name evidence="11" type="ORF">M0L44_20015</name>
</gene>
<evidence type="ECO:0000256" key="1">
    <source>
        <dbReference type="ARBA" id="ARBA00004383"/>
    </source>
</evidence>
<organism evidence="11 12">
    <name type="scientific">Ideonella oryzae</name>
    <dbReference type="NCBI Taxonomy" id="2937441"/>
    <lineage>
        <taxon>Bacteria</taxon>
        <taxon>Pseudomonadati</taxon>
        <taxon>Pseudomonadota</taxon>
        <taxon>Betaproteobacteria</taxon>
        <taxon>Burkholderiales</taxon>
        <taxon>Sphaerotilaceae</taxon>
        <taxon>Ideonella</taxon>
    </lineage>
</organism>
<proteinExistence type="inferred from homology"/>
<evidence type="ECO:0000256" key="9">
    <source>
        <dbReference type="ARBA" id="ARBA00023136"/>
    </source>
</evidence>
<dbReference type="RefSeq" id="WP_252771954.1">
    <property type="nucleotide sequence ID" value="NZ_JAMXMC010000015.1"/>
</dbReference>
<evidence type="ECO:0000256" key="4">
    <source>
        <dbReference type="ARBA" id="ARBA00022475"/>
    </source>
</evidence>
<evidence type="ECO:0000256" key="7">
    <source>
        <dbReference type="ARBA" id="ARBA00022927"/>
    </source>
</evidence>
<dbReference type="Pfam" id="PF03544">
    <property type="entry name" value="TonB_C"/>
    <property type="match status" value="1"/>
</dbReference>
<evidence type="ECO:0000259" key="10">
    <source>
        <dbReference type="PROSITE" id="PS52015"/>
    </source>
</evidence>
<comment type="subcellular location">
    <subcellularLocation>
        <location evidence="1">Cell inner membrane</location>
        <topology evidence="1">Single-pass membrane protein</topology>
        <orientation evidence="1">Periplasmic side</orientation>
    </subcellularLocation>
</comment>
<keyword evidence="9" id="KW-0472">Membrane</keyword>
<comment type="caution">
    <text evidence="11">The sequence shown here is derived from an EMBL/GenBank/DDBJ whole genome shotgun (WGS) entry which is preliminary data.</text>
</comment>
<keyword evidence="4" id="KW-1003">Cell membrane</keyword>
<comment type="similarity">
    <text evidence="2">Belongs to the TonB family.</text>
</comment>
<sequence>MRLNWRLGRAPKWIGGTVLIMAGVMVNAAQAVPAEASLPSPPQAVRDMLQTLCVEGVSDKMVPPVPGIPKTELCTCVTNRLATNPALQPTLDGMSRGELQPRAAQGPLIARMMGAILICDGQAVEAMTLTGAMPPGKGLPALNPYFGEAADPVPKDVPEASAAASQAQGAYQRASIQPEKRCQPNYPKYAATTNATGTTRVALYVDAAGKVAKVRVNRSSGDTIGHKLLDLAAMTALAACPAKAALLDGQPVGDWLTVEYVWRLQ</sequence>
<dbReference type="PANTHER" id="PTHR33446:SF2">
    <property type="entry name" value="PROTEIN TONB"/>
    <property type="match status" value="1"/>
</dbReference>
<evidence type="ECO:0000256" key="6">
    <source>
        <dbReference type="ARBA" id="ARBA00022692"/>
    </source>
</evidence>
<reference evidence="11 12" key="1">
    <citation type="submission" date="2022-06" db="EMBL/GenBank/DDBJ databases">
        <title>Ideonella sp. NS12-5 Genome sequencing and assembly.</title>
        <authorList>
            <person name="Jung Y."/>
        </authorList>
    </citation>
    <scope>NUCLEOTIDE SEQUENCE [LARGE SCALE GENOMIC DNA]</scope>
    <source>
        <strain evidence="11 12">NS12-5</strain>
    </source>
</reference>
<dbReference type="InterPro" id="IPR037682">
    <property type="entry name" value="TonB_C"/>
</dbReference>
<keyword evidence="6" id="KW-0812">Transmembrane</keyword>
<protein>
    <submittedName>
        <fullName evidence="11">Energy transducer TonB</fullName>
    </submittedName>
</protein>
<dbReference type="InterPro" id="IPR051045">
    <property type="entry name" value="TonB-dependent_transducer"/>
</dbReference>
<keyword evidence="8" id="KW-1133">Transmembrane helix</keyword>
<evidence type="ECO:0000313" key="11">
    <source>
        <dbReference type="EMBL" id="MCO5978992.1"/>
    </source>
</evidence>